<accession>A0A4R7EN24</accession>
<name>A0A4R7EN24_9FLAO</name>
<reference evidence="1 2" key="1">
    <citation type="submission" date="2019-03" db="EMBL/GenBank/DDBJ databases">
        <title>Genomic Encyclopedia of Archaeal and Bacterial Type Strains, Phase II (KMG-II): from individual species to whole genera.</title>
        <authorList>
            <person name="Goeker M."/>
        </authorList>
    </citation>
    <scope>NUCLEOTIDE SEQUENCE [LARGE SCALE GENOMIC DNA]</scope>
    <source>
        <strain evidence="1 2">DSM 28213</strain>
    </source>
</reference>
<proteinExistence type="predicted"/>
<dbReference type="EMBL" id="SOAG01000031">
    <property type="protein sequence ID" value="TDS52415.1"/>
    <property type="molecule type" value="Genomic_DNA"/>
</dbReference>
<sequence length="40" mass="4988">MLFHETETVFYLVENNVTCKPKRNYEKNITIYFSNYYNFL</sequence>
<comment type="caution">
    <text evidence="1">The sequence shown here is derived from an EMBL/GenBank/DDBJ whole genome shotgun (WGS) entry which is preliminary data.</text>
</comment>
<organism evidence="1 2">
    <name type="scientific">Myroides indicus</name>
    <dbReference type="NCBI Taxonomy" id="1323422"/>
    <lineage>
        <taxon>Bacteria</taxon>
        <taxon>Pseudomonadati</taxon>
        <taxon>Bacteroidota</taxon>
        <taxon>Flavobacteriia</taxon>
        <taxon>Flavobacteriales</taxon>
        <taxon>Flavobacteriaceae</taxon>
        <taxon>Myroides</taxon>
    </lineage>
</organism>
<dbReference type="AlphaFoldDB" id="A0A4R7EN24"/>
<protein>
    <submittedName>
        <fullName evidence="1">Uncharacterized protein</fullName>
    </submittedName>
</protein>
<dbReference type="Proteomes" id="UP000295215">
    <property type="component" value="Unassembled WGS sequence"/>
</dbReference>
<keyword evidence="2" id="KW-1185">Reference proteome</keyword>
<gene>
    <name evidence="1" type="ORF">C8P70_1316</name>
</gene>
<evidence type="ECO:0000313" key="2">
    <source>
        <dbReference type="Proteomes" id="UP000295215"/>
    </source>
</evidence>
<evidence type="ECO:0000313" key="1">
    <source>
        <dbReference type="EMBL" id="TDS52415.1"/>
    </source>
</evidence>